<reference evidence="1" key="2">
    <citation type="journal article" date="2021" name="Microbiome">
        <title>Successional dynamics and alternative stable states in a saline activated sludge microbial community over 9 years.</title>
        <authorList>
            <person name="Wang Y."/>
            <person name="Ye J."/>
            <person name="Ju F."/>
            <person name="Liu L."/>
            <person name="Boyd J.A."/>
            <person name="Deng Y."/>
            <person name="Parks D.H."/>
            <person name="Jiang X."/>
            <person name="Yin X."/>
            <person name="Woodcroft B.J."/>
            <person name="Tyson G.W."/>
            <person name="Hugenholtz P."/>
            <person name="Polz M.F."/>
            <person name="Zhang T."/>
        </authorList>
    </citation>
    <scope>NUCLEOTIDE SEQUENCE</scope>
    <source>
        <strain evidence="1">HKST-UBA11</strain>
    </source>
</reference>
<organism evidence="1 2">
    <name type="scientific">Candidatus Dojkabacteria bacterium</name>
    <dbReference type="NCBI Taxonomy" id="2099670"/>
    <lineage>
        <taxon>Bacteria</taxon>
        <taxon>Candidatus Dojkabacteria</taxon>
    </lineage>
</organism>
<proteinExistence type="predicted"/>
<evidence type="ECO:0000313" key="2">
    <source>
        <dbReference type="Proteomes" id="UP000754563"/>
    </source>
</evidence>
<dbReference type="EMBL" id="JAGQLH010000125">
    <property type="protein sequence ID" value="MCA9386322.1"/>
    <property type="molecule type" value="Genomic_DNA"/>
</dbReference>
<name>A0A955RLF9_9BACT</name>
<gene>
    <name evidence="1" type="ORF">KC717_06780</name>
</gene>
<comment type="caution">
    <text evidence="1">The sequence shown here is derived from an EMBL/GenBank/DDBJ whole genome shotgun (WGS) entry which is preliminary data.</text>
</comment>
<dbReference type="Proteomes" id="UP000754563">
    <property type="component" value="Unassembled WGS sequence"/>
</dbReference>
<evidence type="ECO:0000313" key="1">
    <source>
        <dbReference type="EMBL" id="MCA9386322.1"/>
    </source>
</evidence>
<dbReference type="AlphaFoldDB" id="A0A955RLF9"/>
<reference evidence="1" key="1">
    <citation type="submission" date="2020-04" db="EMBL/GenBank/DDBJ databases">
        <authorList>
            <person name="Zhang T."/>
        </authorList>
    </citation>
    <scope>NUCLEOTIDE SEQUENCE</scope>
    <source>
        <strain evidence="1">HKST-UBA11</strain>
    </source>
</reference>
<sequence length="208" mass="23516">MGNNGSSTGIKQITFAPIVKEEIKLKREFKMPAIANKYDIKTVQKIHKATFKIVDVLIDKLKDGFQITDALSAFSLFSPIKDIGANWKQAALEYGDLNEQESSQLLYEVGEEILHTAGIDPYDIGTRNIDHLMFVLKLIGDMYDLIAEKLKDGYQPEDLDKLPEFTEILVKILGRINEAALDAKDLQGIEYVEMGKYLTLRIHRALRA</sequence>
<accession>A0A955RLF9</accession>
<protein>
    <submittedName>
        <fullName evidence="1">Uncharacterized protein</fullName>
    </submittedName>
</protein>